<name>F2RZ23_TRIT1</name>
<proteinExistence type="predicted"/>
<evidence type="ECO:0000313" key="2">
    <source>
        <dbReference type="Proteomes" id="UP000009172"/>
    </source>
</evidence>
<protein>
    <submittedName>
        <fullName evidence="1">Uncharacterized protein</fullName>
    </submittedName>
</protein>
<dbReference type="HOGENOM" id="CLU_1579639_0_0_1"/>
<accession>F2RZ23</accession>
<sequence>MGALGGREIEPVQRGLTTQQRWASKPSIVTRSSRGYVWPSAAAAAVAVAADAAASAWADDGYEVSALGVAAGGRLDVVRDAAEERAPVPAHVAVILDIVAVALRGALAYGSWRASRSLVKRSASSAALQQRPCQPTCDNAVVVRLSAAADQRNSPQEYSCVYLLAGGFE</sequence>
<reference evidence="2" key="1">
    <citation type="journal article" date="2012" name="MBio">
        <title>Comparative genome analysis of Trichophyton rubrum and related dermatophytes reveals candidate genes involved in infection.</title>
        <authorList>
            <person name="Martinez D.A."/>
            <person name="Oliver B.G."/>
            <person name="Graeser Y."/>
            <person name="Goldberg J.M."/>
            <person name="Li W."/>
            <person name="Martinez-Rossi N.M."/>
            <person name="Monod M."/>
            <person name="Shelest E."/>
            <person name="Barton R.C."/>
            <person name="Birch E."/>
            <person name="Brakhage A.A."/>
            <person name="Chen Z."/>
            <person name="Gurr S.J."/>
            <person name="Heiman D."/>
            <person name="Heitman J."/>
            <person name="Kosti I."/>
            <person name="Rossi A."/>
            <person name="Saif S."/>
            <person name="Samalova M."/>
            <person name="Saunders C.W."/>
            <person name="Shea T."/>
            <person name="Summerbell R.C."/>
            <person name="Xu J."/>
            <person name="Young S."/>
            <person name="Zeng Q."/>
            <person name="Birren B.W."/>
            <person name="Cuomo C.A."/>
            <person name="White T.C."/>
        </authorList>
    </citation>
    <scope>NUCLEOTIDE SEQUENCE [LARGE SCALE GENOMIC DNA]</scope>
    <source>
        <strain evidence="2">CBS 112818</strain>
    </source>
</reference>
<dbReference type="Proteomes" id="UP000009172">
    <property type="component" value="Unassembled WGS sequence"/>
</dbReference>
<dbReference type="EMBL" id="GG698495">
    <property type="protein sequence ID" value="EGD96572.1"/>
    <property type="molecule type" value="Genomic_DNA"/>
</dbReference>
<dbReference type="AlphaFoldDB" id="F2RZ23"/>
<organism evidence="1 2">
    <name type="scientific">Trichophyton tonsurans (strain CBS 112818)</name>
    <name type="common">Scalp ringworm fungus</name>
    <dbReference type="NCBI Taxonomy" id="647933"/>
    <lineage>
        <taxon>Eukaryota</taxon>
        <taxon>Fungi</taxon>
        <taxon>Dikarya</taxon>
        <taxon>Ascomycota</taxon>
        <taxon>Pezizomycotina</taxon>
        <taxon>Eurotiomycetes</taxon>
        <taxon>Eurotiomycetidae</taxon>
        <taxon>Onygenales</taxon>
        <taxon>Arthrodermataceae</taxon>
        <taxon>Trichophyton</taxon>
    </lineage>
</organism>
<gene>
    <name evidence="1" type="ORF">TESG_04009</name>
</gene>
<keyword evidence="2" id="KW-1185">Reference proteome</keyword>
<evidence type="ECO:0000313" key="1">
    <source>
        <dbReference type="EMBL" id="EGD96572.1"/>
    </source>
</evidence>